<dbReference type="GO" id="GO:0004725">
    <property type="term" value="F:protein tyrosine phosphatase activity"/>
    <property type="evidence" value="ECO:0007669"/>
    <property type="project" value="UniProtKB-EC"/>
</dbReference>
<dbReference type="PROSITE" id="PS50055">
    <property type="entry name" value="TYR_PHOSPHATASE_PTP"/>
    <property type="match status" value="1"/>
</dbReference>
<feature type="domain" description="Tyrosine specific protein phosphatases" evidence="6">
    <location>
        <begin position="255"/>
        <end position="329"/>
    </location>
</feature>
<dbReference type="PROSITE" id="PS00383">
    <property type="entry name" value="TYR_PHOSPHATASE_1"/>
    <property type="match status" value="1"/>
</dbReference>
<dbReference type="SUPFAM" id="SSF52799">
    <property type="entry name" value="(Phosphotyrosine protein) phosphatases II"/>
    <property type="match status" value="2"/>
</dbReference>
<feature type="domain" description="Tyrosine-protein phosphatase" evidence="5">
    <location>
        <begin position="103"/>
        <end position="338"/>
    </location>
</feature>
<name>A0A8J6LLQ0_TENMO</name>
<accession>A0A8J6LLQ0</accession>
<dbReference type="PANTHER" id="PTHR19134:SF562">
    <property type="entry name" value="PROTEIN-TYROSINE-PHOSPHATASE"/>
    <property type="match status" value="1"/>
</dbReference>
<comment type="caution">
    <text evidence="7">The sequence shown here is derived from an EMBL/GenBank/DDBJ whole genome shotgun (WGS) entry which is preliminary data.</text>
</comment>
<dbReference type="PANTHER" id="PTHR19134">
    <property type="entry name" value="RECEPTOR-TYPE TYROSINE-PROTEIN PHOSPHATASE"/>
    <property type="match status" value="1"/>
</dbReference>
<dbReference type="Pfam" id="PF00102">
    <property type="entry name" value="Y_phosphatase"/>
    <property type="match status" value="2"/>
</dbReference>
<dbReference type="SMART" id="SM00194">
    <property type="entry name" value="PTPc"/>
    <property type="match status" value="1"/>
</dbReference>
<dbReference type="InterPro" id="IPR000242">
    <property type="entry name" value="PTP_cat"/>
</dbReference>
<dbReference type="Proteomes" id="UP000719412">
    <property type="component" value="Unassembled WGS sequence"/>
</dbReference>
<protein>
    <recommendedName>
        <fullName evidence="2">protein-tyrosine-phosphatase</fullName>
        <ecNumber evidence="2">3.1.3.48</ecNumber>
    </recommendedName>
</protein>
<dbReference type="PRINTS" id="PR00700">
    <property type="entry name" value="PRTYPHPHTASE"/>
</dbReference>
<evidence type="ECO:0000259" key="6">
    <source>
        <dbReference type="PROSITE" id="PS50056"/>
    </source>
</evidence>
<evidence type="ECO:0000256" key="2">
    <source>
        <dbReference type="ARBA" id="ARBA00013064"/>
    </source>
</evidence>
<organism evidence="7 8">
    <name type="scientific">Tenebrio molitor</name>
    <name type="common">Yellow mealworm beetle</name>
    <dbReference type="NCBI Taxonomy" id="7067"/>
    <lineage>
        <taxon>Eukaryota</taxon>
        <taxon>Metazoa</taxon>
        <taxon>Ecdysozoa</taxon>
        <taxon>Arthropoda</taxon>
        <taxon>Hexapoda</taxon>
        <taxon>Insecta</taxon>
        <taxon>Pterygota</taxon>
        <taxon>Neoptera</taxon>
        <taxon>Endopterygota</taxon>
        <taxon>Coleoptera</taxon>
        <taxon>Polyphaga</taxon>
        <taxon>Cucujiformia</taxon>
        <taxon>Tenebrionidae</taxon>
        <taxon>Tenebrio</taxon>
    </lineage>
</organism>
<dbReference type="GO" id="GO:0008045">
    <property type="term" value="P:motor neuron axon guidance"/>
    <property type="evidence" value="ECO:0007669"/>
    <property type="project" value="TreeGrafter"/>
</dbReference>
<dbReference type="AlphaFoldDB" id="A0A8J6LLQ0"/>
<dbReference type="InterPro" id="IPR029021">
    <property type="entry name" value="Prot-tyrosine_phosphatase-like"/>
</dbReference>
<keyword evidence="4" id="KW-0904">Protein phosphatase</keyword>
<comment type="similarity">
    <text evidence="1">Belongs to the protein-tyrosine phosphatase family.</text>
</comment>
<sequence length="441" mass="51717">MCLFVSTTRTFTISLEYQTPCSVDIYAVNHCKGEPSKINITLIPSNTMLSSKPTIQICSQESCRFMVPKPKLFNTESYYRVDEKRSQYHANTKAKHGQLEFDNKTEHVILIPAENLLLETSIDRNDFEHNTKNVWKGLEGQFRGLGHPKAYIATQGPKFSTVRDFWRMIWQEQVQTIVMATNFVESKKRKCAEYWPQRLNCIFECGEMGITLKSEENFEHYDRRTLEMNYRGEVRAVQHYHLKWNPDQLTPLYPDRVVPLVKQIRNIRENSTTPIVIHCSSGVNRTGTLILCDMALQMATEQNKIDFYKLTKDLRDQRPNMVSTEKQYLLAHLVVLECLMEEENVFRKIIRENFALKRYKAQLNYLDRLHWHDEEVQSWIPYQVATPFSGIPVDGYAKSKKYVVLPQPHENSLSNFWDLVLQEKIEIILFLNESKCDVRAE</sequence>
<dbReference type="SMART" id="SM00404">
    <property type="entry name" value="PTPc_motif"/>
    <property type="match status" value="1"/>
</dbReference>
<dbReference type="EC" id="3.1.3.48" evidence="2"/>
<dbReference type="InterPro" id="IPR016130">
    <property type="entry name" value="Tyr_Pase_AS"/>
</dbReference>
<reference evidence="7" key="2">
    <citation type="submission" date="2021-08" db="EMBL/GenBank/DDBJ databases">
        <authorList>
            <person name="Eriksson T."/>
        </authorList>
    </citation>
    <scope>NUCLEOTIDE SEQUENCE</scope>
    <source>
        <strain evidence="7">Stoneville</strain>
        <tissue evidence="7">Whole head</tissue>
    </source>
</reference>
<evidence type="ECO:0000256" key="1">
    <source>
        <dbReference type="ARBA" id="ARBA00009580"/>
    </source>
</evidence>
<dbReference type="PROSITE" id="PS50056">
    <property type="entry name" value="TYR_PHOSPHATASE_2"/>
    <property type="match status" value="1"/>
</dbReference>
<evidence type="ECO:0000256" key="4">
    <source>
        <dbReference type="ARBA" id="ARBA00022912"/>
    </source>
</evidence>
<dbReference type="Gene3D" id="3.90.190.10">
    <property type="entry name" value="Protein tyrosine phosphatase superfamily"/>
    <property type="match status" value="1"/>
</dbReference>
<evidence type="ECO:0000259" key="5">
    <source>
        <dbReference type="PROSITE" id="PS50055"/>
    </source>
</evidence>
<dbReference type="InterPro" id="IPR050348">
    <property type="entry name" value="Protein-Tyr_Phosphatase"/>
</dbReference>
<keyword evidence="8" id="KW-1185">Reference proteome</keyword>
<keyword evidence="3" id="KW-0378">Hydrolase</keyword>
<proteinExistence type="inferred from homology"/>
<dbReference type="EMBL" id="JABDTM020020077">
    <property type="protein sequence ID" value="KAH0817206.1"/>
    <property type="molecule type" value="Genomic_DNA"/>
</dbReference>
<dbReference type="InterPro" id="IPR003595">
    <property type="entry name" value="Tyr_Pase_cat"/>
</dbReference>
<dbReference type="InterPro" id="IPR000387">
    <property type="entry name" value="Tyr_Pase_dom"/>
</dbReference>
<evidence type="ECO:0000256" key="3">
    <source>
        <dbReference type="ARBA" id="ARBA00022801"/>
    </source>
</evidence>
<gene>
    <name evidence="7" type="ORF">GEV33_005584</name>
</gene>
<evidence type="ECO:0000313" key="7">
    <source>
        <dbReference type="EMBL" id="KAH0817206.1"/>
    </source>
</evidence>
<evidence type="ECO:0000313" key="8">
    <source>
        <dbReference type="Proteomes" id="UP000719412"/>
    </source>
</evidence>
<dbReference type="CDD" id="cd00047">
    <property type="entry name" value="PTPc"/>
    <property type="match status" value="1"/>
</dbReference>
<reference evidence="7" key="1">
    <citation type="journal article" date="2020" name="J Insects Food Feed">
        <title>The yellow mealworm (Tenebrio molitor) genome: a resource for the emerging insects as food and feed industry.</title>
        <authorList>
            <person name="Eriksson T."/>
            <person name="Andere A."/>
            <person name="Kelstrup H."/>
            <person name="Emery V."/>
            <person name="Picard C."/>
        </authorList>
    </citation>
    <scope>NUCLEOTIDE SEQUENCE</scope>
    <source>
        <strain evidence="7">Stoneville</strain>
        <tissue evidence="7">Whole head</tissue>
    </source>
</reference>